<dbReference type="AlphaFoldDB" id="A0A8H5ME20"/>
<evidence type="ECO:0000313" key="2">
    <source>
        <dbReference type="Proteomes" id="UP000518752"/>
    </source>
</evidence>
<protein>
    <submittedName>
        <fullName evidence="1">Uncharacterized protein</fullName>
    </submittedName>
</protein>
<dbReference type="OrthoDB" id="3147730at2759"/>
<accession>A0A8H5ME20</accession>
<evidence type="ECO:0000313" key="1">
    <source>
        <dbReference type="EMBL" id="KAF5390593.1"/>
    </source>
</evidence>
<keyword evidence="2" id="KW-1185">Reference proteome</keyword>
<name>A0A8H5ME20_9AGAR</name>
<comment type="caution">
    <text evidence="1">The sequence shown here is derived from an EMBL/GenBank/DDBJ whole genome shotgun (WGS) entry which is preliminary data.</text>
</comment>
<sequence>MDSIVNFDAILFPSDGRPPSIVQLMTSPMALPGQHTSYASSPSRLPHPEVHMDYIAENFGSKAWRYQALIKLESSFAALS</sequence>
<dbReference type="EMBL" id="JAACJN010000014">
    <property type="protein sequence ID" value="KAF5390593.1"/>
    <property type="molecule type" value="Genomic_DNA"/>
</dbReference>
<reference evidence="1 2" key="1">
    <citation type="journal article" date="2020" name="ISME J.">
        <title>Uncovering the hidden diversity of litter-decomposition mechanisms in mushroom-forming fungi.</title>
        <authorList>
            <person name="Floudas D."/>
            <person name="Bentzer J."/>
            <person name="Ahren D."/>
            <person name="Johansson T."/>
            <person name="Persson P."/>
            <person name="Tunlid A."/>
        </authorList>
    </citation>
    <scope>NUCLEOTIDE SEQUENCE [LARGE SCALE GENOMIC DNA]</scope>
    <source>
        <strain evidence="1 2">CBS 406.79</strain>
    </source>
</reference>
<organism evidence="1 2">
    <name type="scientific">Collybiopsis confluens</name>
    <dbReference type="NCBI Taxonomy" id="2823264"/>
    <lineage>
        <taxon>Eukaryota</taxon>
        <taxon>Fungi</taxon>
        <taxon>Dikarya</taxon>
        <taxon>Basidiomycota</taxon>
        <taxon>Agaricomycotina</taxon>
        <taxon>Agaricomycetes</taxon>
        <taxon>Agaricomycetidae</taxon>
        <taxon>Agaricales</taxon>
        <taxon>Marasmiineae</taxon>
        <taxon>Omphalotaceae</taxon>
        <taxon>Collybiopsis</taxon>
    </lineage>
</organism>
<proteinExistence type="predicted"/>
<dbReference type="Proteomes" id="UP000518752">
    <property type="component" value="Unassembled WGS sequence"/>
</dbReference>
<gene>
    <name evidence="1" type="ORF">D9757_002650</name>
</gene>